<organism evidence="5 6">
    <name type="scientific">Parapontixanthobacter aurantiacus</name>
    <dbReference type="NCBI Taxonomy" id="1463599"/>
    <lineage>
        <taxon>Bacteria</taxon>
        <taxon>Pseudomonadati</taxon>
        <taxon>Pseudomonadota</taxon>
        <taxon>Alphaproteobacteria</taxon>
        <taxon>Sphingomonadales</taxon>
        <taxon>Erythrobacteraceae</taxon>
        <taxon>Parapontixanthobacter</taxon>
    </lineage>
</organism>
<dbReference type="CDD" id="cd00985">
    <property type="entry name" value="Maf_Ham1"/>
    <property type="match status" value="1"/>
</dbReference>
<keyword evidence="2 4" id="KW-0378">Hydrolase</keyword>
<dbReference type="EMBL" id="WTYW01000004">
    <property type="protein sequence ID" value="MXO86849.1"/>
    <property type="molecule type" value="Genomic_DNA"/>
</dbReference>
<dbReference type="AlphaFoldDB" id="A0A844ZMG9"/>
<evidence type="ECO:0000256" key="4">
    <source>
        <dbReference type="HAMAP-Rule" id="MF_00528"/>
    </source>
</evidence>
<dbReference type="GO" id="GO:0047429">
    <property type="term" value="F:nucleoside triphosphate diphosphatase activity"/>
    <property type="evidence" value="ECO:0007669"/>
    <property type="project" value="UniProtKB-EC"/>
</dbReference>
<dbReference type="PANTHER" id="PTHR43213">
    <property type="entry name" value="BIFUNCTIONAL DTTP/UTP PYROPHOSPHATASE/METHYLTRANSFERASE PROTEIN-RELATED"/>
    <property type="match status" value="1"/>
</dbReference>
<comment type="similarity">
    <text evidence="4">Belongs to the Maf family.</text>
</comment>
<keyword evidence="4" id="KW-0963">Cytoplasm</keyword>
<protein>
    <recommendedName>
        <fullName evidence="4">Nucleoside triphosphate pyrophosphatase</fullName>
        <ecNumber evidence="4">3.6.1.9</ecNumber>
    </recommendedName>
    <alternativeName>
        <fullName evidence="4">Nucleotide pyrophosphatase</fullName>
        <shortName evidence="4">Nucleotide PPase</shortName>
    </alternativeName>
</protein>
<dbReference type="GO" id="GO:0009117">
    <property type="term" value="P:nucleotide metabolic process"/>
    <property type="evidence" value="ECO:0007669"/>
    <property type="project" value="UniProtKB-KW"/>
</dbReference>
<comment type="caution">
    <text evidence="4">Lacks conserved residue(s) required for the propagation of feature annotation.</text>
</comment>
<dbReference type="NCBIfam" id="TIGR00172">
    <property type="entry name" value="maf"/>
    <property type="match status" value="1"/>
</dbReference>
<keyword evidence="6" id="KW-1185">Reference proteome</keyword>
<dbReference type="RefSeq" id="WP_160684629.1">
    <property type="nucleotide sequence ID" value="NZ_WTYW01000004.1"/>
</dbReference>
<dbReference type="SUPFAM" id="SSF52972">
    <property type="entry name" value="ITPase-like"/>
    <property type="match status" value="1"/>
</dbReference>
<name>A0A844ZMG9_9SPHN</name>
<dbReference type="PANTHER" id="PTHR43213:SF5">
    <property type="entry name" value="BIFUNCTIONAL DTTP_UTP PYROPHOSPHATASE_METHYLTRANSFERASE PROTEIN-RELATED"/>
    <property type="match status" value="1"/>
</dbReference>
<reference evidence="5 6" key="1">
    <citation type="submission" date="2019-12" db="EMBL/GenBank/DDBJ databases">
        <title>Genomic-based taxomic classification of the family Erythrobacteraceae.</title>
        <authorList>
            <person name="Xu L."/>
        </authorList>
    </citation>
    <scope>NUCLEOTIDE SEQUENCE [LARGE SCALE GENOMIC DNA]</scope>
    <source>
        <strain evidence="5 6">MCCC 1A09962</strain>
    </source>
</reference>
<dbReference type="Proteomes" id="UP000433104">
    <property type="component" value="Unassembled WGS sequence"/>
</dbReference>
<comment type="catalytic activity">
    <reaction evidence="4">
        <text>a ribonucleoside 5'-triphosphate + H2O = a ribonucleoside 5'-phosphate + diphosphate + H(+)</text>
        <dbReference type="Rhea" id="RHEA:23996"/>
        <dbReference type="ChEBI" id="CHEBI:15377"/>
        <dbReference type="ChEBI" id="CHEBI:15378"/>
        <dbReference type="ChEBI" id="CHEBI:33019"/>
        <dbReference type="ChEBI" id="CHEBI:58043"/>
        <dbReference type="ChEBI" id="CHEBI:61557"/>
        <dbReference type="EC" id="3.6.1.9"/>
    </reaction>
</comment>
<dbReference type="PIRSF" id="PIRSF006305">
    <property type="entry name" value="Maf"/>
    <property type="match status" value="1"/>
</dbReference>
<dbReference type="HAMAP" id="MF_00528">
    <property type="entry name" value="Maf"/>
    <property type="match status" value="1"/>
</dbReference>
<dbReference type="Gene3D" id="3.90.950.10">
    <property type="match status" value="1"/>
</dbReference>
<evidence type="ECO:0000256" key="3">
    <source>
        <dbReference type="ARBA" id="ARBA00023080"/>
    </source>
</evidence>
<dbReference type="GO" id="GO:0005737">
    <property type="term" value="C:cytoplasm"/>
    <property type="evidence" value="ECO:0007669"/>
    <property type="project" value="UniProtKB-SubCell"/>
</dbReference>
<comment type="subcellular location">
    <subcellularLocation>
        <location evidence="4">Cytoplasm</location>
    </subcellularLocation>
</comment>
<dbReference type="InterPro" id="IPR029001">
    <property type="entry name" value="ITPase-like_fam"/>
</dbReference>
<dbReference type="InterPro" id="IPR003697">
    <property type="entry name" value="Maf-like"/>
</dbReference>
<evidence type="ECO:0000256" key="1">
    <source>
        <dbReference type="ARBA" id="ARBA00001968"/>
    </source>
</evidence>
<keyword evidence="3 4" id="KW-0546">Nucleotide metabolism</keyword>
<evidence type="ECO:0000313" key="6">
    <source>
        <dbReference type="Proteomes" id="UP000433104"/>
    </source>
</evidence>
<comment type="caution">
    <text evidence="5">The sequence shown here is derived from an EMBL/GenBank/DDBJ whole genome shotgun (WGS) entry which is preliminary data.</text>
</comment>
<evidence type="ECO:0000313" key="5">
    <source>
        <dbReference type="EMBL" id="MXO86849.1"/>
    </source>
</evidence>
<dbReference type="EC" id="3.6.1.9" evidence="4"/>
<comment type="catalytic activity">
    <reaction evidence="4">
        <text>a 2'-deoxyribonucleoside 5'-triphosphate + H2O = a 2'-deoxyribonucleoside 5'-phosphate + diphosphate + H(+)</text>
        <dbReference type="Rhea" id="RHEA:44644"/>
        <dbReference type="ChEBI" id="CHEBI:15377"/>
        <dbReference type="ChEBI" id="CHEBI:15378"/>
        <dbReference type="ChEBI" id="CHEBI:33019"/>
        <dbReference type="ChEBI" id="CHEBI:61560"/>
        <dbReference type="ChEBI" id="CHEBI:65317"/>
        <dbReference type="EC" id="3.6.1.9"/>
    </reaction>
</comment>
<comment type="function">
    <text evidence="4">Nucleoside triphosphate pyrophosphatase. May have a dual role in cell division arrest and in preventing the incorporation of modified nucleotides into cellular nucleic acids.</text>
</comment>
<feature type="active site" description="Proton acceptor" evidence="4">
    <location>
        <position position="72"/>
    </location>
</feature>
<comment type="cofactor">
    <cofactor evidence="1 4">
        <name>a divalent metal cation</name>
        <dbReference type="ChEBI" id="CHEBI:60240"/>
    </cofactor>
</comment>
<dbReference type="OrthoDB" id="9813962at2"/>
<evidence type="ECO:0000256" key="2">
    <source>
        <dbReference type="ARBA" id="ARBA00022801"/>
    </source>
</evidence>
<sequence>MTLVLASKSASRKAMLTAAGIAFEAVPADLDERAIERKLADESAAKVAEGLSVAKALAVARDYPDDLVLGSDSLVVVDGRRFDKPDSREEAVEHLRFFSGRTMELHSGAALVRGGEVLWRVSKVARLAVRRLDEAFIEAYLDAEWPEVGHCVGVFRIEGRGVHLFESIEGDQFTVLGMPLLEVLVALRQHGASGRGLLR</sequence>
<dbReference type="Pfam" id="PF02545">
    <property type="entry name" value="Maf"/>
    <property type="match status" value="1"/>
</dbReference>
<proteinExistence type="inferred from homology"/>
<gene>
    <name evidence="5" type="primary">maf</name>
    <name evidence="5" type="ORF">GRI38_12510</name>
</gene>
<accession>A0A844ZMG9</accession>